<feature type="transmembrane region" description="Helical" evidence="2">
    <location>
        <begin position="80"/>
        <end position="100"/>
    </location>
</feature>
<feature type="transmembrane region" description="Helical" evidence="2">
    <location>
        <begin position="112"/>
        <end position="133"/>
    </location>
</feature>
<accession>A0ABY2IV49</accession>
<organism evidence="3 4">
    <name type="scientific">Cryobacterium glucosi</name>
    <dbReference type="NCBI Taxonomy" id="1259175"/>
    <lineage>
        <taxon>Bacteria</taxon>
        <taxon>Bacillati</taxon>
        <taxon>Actinomycetota</taxon>
        <taxon>Actinomycetes</taxon>
        <taxon>Micrococcales</taxon>
        <taxon>Microbacteriaceae</taxon>
        <taxon>Cryobacterium</taxon>
    </lineage>
</organism>
<proteinExistence type="predicted"/>
<evidence type="ECO:0000313" key="4">
    <source>
        <dbReference type="Proteomes" id="UP000297604"/>
    </source>
</evidence>
<comment type="caution">
    <text evidence="3">The sequence shown here is derived from an EMBL/GenBank/DDBJ whole genome shotgun (WGS) entry which is preliminary data.</text>
</comment>
<dbReference type="SUPFAM" id="SSF103473">
    <property type="entry name" value="MFS general substrate transporter"/>
    <property type="match status" value="1"/>
</dbReference>
<dbReference type="RefSeq" id="WP_134560901.1">
    <property type="nucleotide sequence ID" value="NZ_SOFS01000005.1"/>
</dbReference>
<sequence length="139" mass="14425">MSEPVALPNPSGPDTSGPDASGTGSTETVAAPQRRRPSWPFLVVAVFFGLFYAWDVWAALGNLIGLNLAAGSLDTQLSGFGWGILIAGVLLPILVFLLAARIGRGRPLYAQAALFLVGLALASALALDIYQFGLGSLIV</sequence>
<protein>
    <recommendedName>
        <fullName evidence="5">Bacitracin resistance protein</fullName>
    </recommendedName>
</protein>
<keyword evidence="4" id="KW-1185">Reference proteome</keyword>
<keyword evidence="2" id="KW-1133">Transmembrane helix</keyword>
<gene>
    <name evidence="3" type="ORF">E3O46_00560</name>
</gene>
<keyword evidence="2" id="KW-0472">Membrane</keyword>
<evidence type="ECO:0000256" key="1">
    <source>
        <dbReference type="SAM" id="MobiDB-lite"/>
    </source>
</evidence>
<reference evidence="3 4" key="1">
    <citation type="submission" date="2019-03" db="EMBL/GenBank/DDBJ databases">
        <title>Genomics of glacier-inhabiting Cryobacterium strains.</title>
        <authorList>
            <person name="Liu Q."/>
            <person name="Xin Y.-H."/>
        </authorList>
    </citation>
    <scope>NUCLEOTIDE SEQUENCE [LARGE SCALE GENOMIC DNA]</scope>
    <source>
        <strain evidence="3 4">MDB1-5</strain>
    </source>
</reference>
<evidence type="ECO:0008006" key="5">
    <source>
        <dbReference type="Google" id="ProtNLM"/>
    </source>
</evidence>
<feature type="transmembrane region" description="Helical" evidence="2">
    <location>
        <begin position="41"/>
        <end position="60"/>
    </location>
</feature>
<dbReference type="EMBL" id="SOFS01000005">
    <property type="protein sequence ID" value="TFC23566.1"/>
    <property type="molecule type" value="Genomic_DNA"/>
</dbReference>
<name>A0ABY2IV49_9MICO</name>
<dbReference type="Proteomes" id="UP000297604">
    <property type="component" value="Unassembled WGS sequence"/>
</dbReference>
<feature type="region of interest" description="Disordered" evidence="1">
    <location>
        <begin position="1"/>
        <end position="32"/>
    </location>
</feature>
<evidence type="ECO:0000313" key="3">
    <source>
        <dbReference type="EMBL" id="TFC23566.1"/>
    </source>
</evidence>
<keyword evidence="2" id="KW-0812">Transmembrane</keyword>
<dbReference type="InterPro" id="IPR036259">
    <property type="entry name" value="MFS_trans_sf"/>
</dbReference>
<evidence type="ECO:0000256" key="2">
    <source>
        <dbReference type="SAM" id="Phobius"/>
    </source>
</evidence>